<dbReference type="InterPro" id="IPR000182">
    <property type="entry name" value="GNAT_dom"/>
</dbReference>
<dbReference type="OrthoDB" id="424368at2"/>
<evidence type="ECO:0000313" key="3">
    <source>
        <dbReference type="Proteomes" id="UP000051330"/>
    </source>
</evidence>
<sequence>MIQLRAIQKGDETAIVQLFIASVHEVAKKDYTPAQLAAWAPLQGIDPTTWCAPLFVDDTLIAVLGAVIVGFANMTMSGYLDRVYVAPDHQGEGIATQLVTTLEERAQKRHVHHITVAASHTALPFFKARGYQVVRVNTVEREGIQISNTIMAKDI</sequence>
<accession>A0A0R1N0D4</accession>
<evidence type="ECO:0000313" key="2">
    <source>
        <dbReference type="EMBL" id="KRL13798.1"/>
    </source>
</evidence>
<dbReference type="STRING" id="1423792.FD09_GL001827"/>
<comment type="caution">
    <text evidence="2">The sequence shown here is derived from an EMBL/GenBank/DDBJ whole genome shotgun (WGS) entry which is preliminary data.</text>
</comment>
<evidence type="ECO:0000259" key="1">
    <source>
        <dbReference type="PROSITE" id="PS51186"/>
    </source>
</evidence>
<dbReference type="InterPro" id="IPR016181">
    <property type="entry name" value="Acyl_CoA_acyltransferase"/>
</dbReference>
<dbReference type="EMBL" id="AZEC01000003">
    <property type="protein sequence ID" value="KRL13798.1"/>
    <property type="molecule type" value="Genomic_DNA"/>
</dbReference>
<feature type="domain" description="N-acetyltransferase" evidence="1">
    <location>
        <begin position="2"/>
        <end position="155"/>
    </location>
</feature>
<protein>
    <recommendedName>
        <fullName evidence="1">N-acetyltransferase domain-containing protein</fullName>
    </recommendedName>
</protein>
<dbReference type="GO" id="GO:0016747">
    <property type="term" value="F:acyltransferase activity, transferring groups other than amino-acyl groups"/>
    <property type="evidence" value="ECO:0007669"/>
    <property type="project" value="InterPro"/>
</dbReference>
<dbReference type="CDD" id="cd04301">
    <property type="entry name" value="NAT_SF"/>
    <property type="match status" value="1"/>
</dbReference>
<gene>
    <name evidence="2" type="ORF">FD09_GL001827</name>
</gene>
<proteinExistence type="predicted"/>
<reference evidence="2 3" key="1">
    <citation type="journal article" date="2015" name="Genome Announc.">
        <title>Expanding the biotechnology potential of lactobacilli through comparative genomics of 213 strains and associated genera.</title>
        <authorList>
            <person name="Sun Z."/>
            <person name="Harris H.M."/>
            <person name="McCann A."/>
            <person name="Guo C."/>
            <person name="Argimon S."/>
            <person name="Zhang W."/>
            <person name="Yang X."/>
            <person name="Jeffery I.B."/>
            <person name="Cooney J.C."/>
            <person name="Kagawa T.F."/>
            <person name="Liu W."/>
            <person name="Song Y."/>
            <person name="Salvetti E."/>
            <person name="Wrobel A."/>
            <person name="Rasinkangas P."/>
            <person name="Parkhill J."/>
            <person name="Rea M.C."/>
            <person name="O'Sullivan O."/>
            <person name="Ritari J."/>
            <person name="Douillard F.P."/>
            <person name="Paul Ross R."/>
            <person name="Yang R."/>
            <person name="Briner A.E."/>
            <person name="Felis G.E."/>
            <person name="de Vos W.M."/>
            <person name="Barrangou R."/>
            <person name="Klaenhammer T.R."/>
            <person name="Caufield P.W."/>
            <person name="Cui Y."/>
            <person name="Zhang H."/>
            <person name="O'Toole P.W."/>
        </authorList>
    </citation>
    <scope>NUCLEOTIDE SEQUENCE [LARGE SCALE GENOMIC DNA]</scope>
    <source>
        <strain evidence="2 3">DSM 12744</strain>
    </source>
</reference>
<dbReference type="PATRIC" id="fig|1423792.3.peg.1852"/>
<name>A0A0R1N0D4_9LACO</name>
<dbReference type="Pfam" id="PF13673">
    <property type="entry name" value="Acetyltransf_10"/>
    <property type="match status" value="1"/>
</dbReference>
<keyword evidence="3" id="KW-1185">Reference proteome</keyword>
<organism evidence="2 3">
    <name type="scientific">Schleiferilactobacillus perolens DSM 12744</name>
    <dbReference type="NCBI Taxonomy" id="1423792"/>
    <lineage>
        <taxon>Bacteria</taxon>
        <taxon>Bacillati</taxon>
        <taxon>Bacillota</taxon>
        <taxon>Bacilli</taxon>
        <taxon>Lactobacillales</taxon>
        <taxon>Lactobacillaceae</taxon>
        <taxon>Schleiferilactobacillus</taxon>
    </lineage>
</organism>
<dbReference type="PANTHER" id="PTHR43451:SF1">
    <property type="entry name" value="ACETYLTRANSFERASE"/>
    <property type="match status" value="1"/>
</dbReference>
<dbReference type="InterPro" id="IPR052564">
    <property type="entry name" value="N-acetyltrans/Recomb-assoc"/>
</dbReference>
<dbReference type="AlphaFoldDB" id="A0A0R1N0D4"/>
<dbReference type="Proteomes" id="UP000051330">
    <property type="component" value="Unassembled WGS sequence"/>
</dbReference>
<dbReference type="SUPFAM" id="SSF55729">
    <property type="entry name" value="Acyl-CoA N-acyltransferases (Nat)"/>
    <property type="match status" value="1"/>
</dbReference>
<dbReference type="Gene3D" id="3.40.630.30">
    <property type="match status" value="1"/>
</dbReference>
<dbReference type="PROSITE" id="PS51186">
    <property type="entry name" value="GNAT"/>
    <property type="match status" value="1"/>
</dbReference>
<dbReference type="RefSeq" id="WP_057818680.1">
    <property type="nucleotide sequence ID" value="NZ_AZEC01000003.1"/>
</dbReference>
<dbReference type="PANTHER" id="PTHR43451">
    <property type="entry name" value="ACETYLTRANSFERASE (GNAT) FAMILY PROTEIN"/>
    <property type="match status" value="1"/>
</dbReference>